<dbReference type="EMBL" id="CAJJDO010000137">
    <property type="protein sequence ID" value="CAD8204564.1"/>
    <property type="molecule type" value="Genomic_DNA"/>
</dbReference>
<dbReference type="PROSITE" id="PS50082">
    <property type="entry name" value="WD_REPEATS_2"/>
    <property type="match status" value="1"/>
</dbReference>
<keyword evidence="3" id="KW-1185">Reference proteome</keyword>
<proteinExistence type="predicted"/>
<name>A0A8S1XYI4_9CILI</name>
<dbReference type="PROSITE" id="PS50294">
    <property type="entry name" value="WD_REPEATS_REGION"/>
    <property type="match status" value="1"/>
</dbReference>
<dbReference type="Proteomes" id="UP000689195">
    <property type="component" value="Unassembled WGS sequence"/>
</dbReference>
<protein>
    <submittedName>
        <fullName evidence="2">Uncharacterized protein</fullName>
    </submittedName>
</protein>
<feature type="repeat" description="WD" evidence="1">
    <location>
        <begin position="49"/>
        <end position="80"/>
    </location>
</feature>
<dbReference type="GO" id="GO:0097361">
    <property type="term" value="C:cytosolic [4Fe-4S] assembly targeting complex"/>
    <property type="evidence" value="ECO:0007669"/>
    <property type="project" value="TreeGrafter"/>
</dbReference>
<dbReference type="AlphaFoldDB" id="A0A8S1XYI4"/>
<dbReference type="OrthoDB" id="338631at2759"/>
<evidence type="ECO:0000313" key="3">
    <source>
        <dbReference type="Proteomes" id="UP000689195"/>
    </source>
</evidence>
<keyword evidence="1" id="KW-0853">WD repeat</keyword>
<comment type="caution">
    <text evidence="2">The sequence shown here is derived from an EMBL/GenBank/DDBJ whole genome shotgun (WGS) entry which is preliminary data.</text>
</comment>
<evidence type="ECO:0000313" key="2">
    <source>
        <dbReference type="EMBL" id="CAD8204564.1"/>
    </source>
</evidence>
<dbReference type="PANTHER" id="PTHR19920:SF0">
    <property type="entry name" value="CYTOSOLIC IRON-SULFUR PROTEIN ASSEMBLY PROTEIN CIAO1-RELATED"/>
    <property type="match status" value="1"/>
</dbReference>
<organism evidence="2 3">
    <name type="scientific">Paramecium pentaurelia</name>
    <dbReference type="NCBI Taxonomy" id="43138"/>
    <lineage>
        <taxon>Eukaryota</taxon>
        <taxon>Sar</taxon>
        <taxon>Alveolata</taxon>
        <taxon>Ciliophora</taxon>
        <taxon>Intramacronucleata</taxon>
        <taxon>Oligohymenophorea</taxon>
        <taxon>Peniculida</taxon>
        <taxon>Parameciidae</taxon>
        <taxon>Paramecium</taxon>
    </lineage>
</organism>
<gene>
    <name evidence="2" type="ORF">PPENT_87.1.T1370143</name>
</gene>
<dbReference type="InterPro" id="IPR001680">
    <property type="entry name" value="WD40_rpt"/>
</dbReference>
<sequence length="291" mass="34319">MKLQIACYQNENYQAIALQIQLKILKVALNKQIKVFKLNDLAFTQQQVLNNHSRNVSILLFFQSVNSFISGSLDKSLNIWTWDEIGQIYQCNQIINNSVEQKFILINKQENLIISGGKNQISFWMSQSSKWLLQQKLGFDKIQIFGLNFSLNQQLIATYTSNHKIVLIKKQNNKTQNYWFISLQINVNDFTPSFCFISDFIILYQSIKDASLRLIKINQDSDQIQYQTKILINKVCDEQTTFPMQFNQQKKISNELNWFISQFNFNNLRKLNFISQRNSFQKQQSFRLTEC</sequence>
<accession>A0A8S1XYI4</accession>
<reference evidence="2" key="1">
    <citation type="submission" date="2021-01" db="EMBL/GenBank/DDBJ databases">
        <authorList>
            <consortium name="Genoscope - CEA"/>
            <person name="William W."/>
        </authorList>
    </citation>
    <scope>NUCLEOTIDE SEQUENCE</scope>
</reference>
<evidence type="ECO:0000256" key="1">
    <source>
        <dbReference type="PROSITE-ProRule" id="PRU00221"/>
    </source>
</evidence>
<dbReference type="GO" id="GO:0016226">
    <property type="term" value="P:iron-sulfur cluster assembly"/>
    <property type="evidence" value="ECO:0007669"/>
    <property type="project" value="TreeGrafter"/>
</dbReference>
<dbReference type="PANTHER" id="PTHR19920">
    <property type="entry name" value="WD40 PROTEIN CIAO1"/>
    <property type="match status" value="1"/>
</dbReference>